<sequence length="147" mass="15960">GEELGWRGYLAPRLLDAGVPWAQALSGLIWGLWHLPLLLRIRGPLGLEHLVTESLFVVLTIALGVAMMRLRLESGSMWPPIVLHGVWNEALSSLASATKPSQSIWLGESGILMTAASLLLLAPLLRGSWSARRTPEAVPYATFSARS</sequence>
<evidence type="ECO:0000313" key="3">
    <source>
        <dbReference type="EMBL" id="NMO20527.1"/>
    </source>
</evidence>
<feature type="domain" description="CAAX prenyl protease 2/Lysostaphin resistance protein A-like" evidence="2">
    <location>
        <begin position="1"/>
        <end position="88"/>
    </location>
</feature>
<feature type="transmembrane region" description="Helical" evidence="1">
    <location>
        <begin position="20"/>
        <end position="38"/>
    </location>
</feature>
<gene>
    <name evidence="3" type="ORF">HG543_37545</name>
</gene>
<accession>A0A848LRI1</accession>
<feature type="transmembrane region" description="Helical" evidence="1">
    <location>
        <begin position="50"/>
        <end position="70"/>
    </location>
</feature>
<dbReference type="PANTHER" id="PTHR35797">
    <property type="entry name" value="PROTEASE-RELATED"/>
    <property type="match status" value="1"/>
</dbReference>
<feature type="transmembrane region" description="Helical" evidence="1">
    <location>
        <begin position="104"/>
        <end position="125"/>
    </location>
</feature>
<keyword evidence="1" id="KW-0812">Transmembrane</keyword>
<dbReference type="InterPro" id="IPR003675">
    <property type="entry name" value="Rce1/LyrA-like_dom"/>
</dbReference>
<keyword evidence="1" id="KW-0472">Membrane</keyword>
<dbReference type="RefSeq" id="WP_169349741.1">
    <property type="nucleotide sequence ID" value="NZ_JABBJJ010000250.1"/>
</dbReference>
<keyword evidence="3" id="KW-0645">Protease</keyword>
<dbReference type="Proteomes" id="UP000518300">
    <property type="component" value="Unassembled WGS sequence"/>
</dbReference>
<keyword evidence="1" id="KW-1133">Transmembrane helix</keyword>
<name>A0A848LRI1_9BACT</name>
<reference evidence="3 4" key="1">
    <citation type="submission" date="2020-04" db="EMBL/GenBank/DDBJ databases">
        <title>Draft genome of Pyxidicoccus fallax type strain.</title>
        <authorList>
            <person name="Whitworth D.E."/>
        </authorList>
    </citation>
    <scope>NUCLEOTIDE SEQUENCE [LARGE SCALE GENOMIC DNA]</scope>
    <source>
        <strain evidence="3 4">DSM 14698</strain>
    </source>
</reference>
<dbReference type="GO" id="GO:0004175">
    <property type="term" value="F:endopeptidase activity"/>
    <property type="evidence" value="ECO:0007669"/>
    <property type="project" value="UniProtKB-ARBA"/>
</dbReference>
<proteinExistence type="predicted"/>
<dbReference type="InterPro" id="IPR042150">
    <property type="entry name" value="MmRce1-like"/>
</dbReference>
<evidence type="ECO:0000259" key="2">
    <source>
        <dbReference type="Pfam" id="PF02517"/>
    </source>
</evidence>
<dbReference type="Pfam" id="PF02517">
    <property type="entry name" value="Rce1-like"/>
    <property type="match status" value="1"/>
</dbReference>
<dbReference type="GO" id="GO:0006508">
    <property type="term" value="P:proteolysis"/>
    <property type="evidence" value="ECO:0007669"/>
    <property type="project" value="UniProtKB-KW"/>
</dbReference>
<keyword evidence="4" id="KW-1185">Reference proteome</keyword>
<dbReference type="GO" id="GO:0080120">
    <property type="term" value="P:CAAX-box protein maturation"/>
    <property type="evidence" value="ECO:0007669"/>
    <property type="project" value="UniProtKB-ARBA"/>
</dbReference>
<keyword evidence="3" id="KW-0482">Metalloprotease</keyword>
<protein>
    <submittedName>
        <fullName evidence="3">CPBP family intramembrane metalloprotease</fullName>
    </submittedName>
</protein>
<dbReference type="GO" id="GO:0008237">
    <property type="term" value="F:metallopeptidase activity"/>
    <property type="evidence" value="ECO:0007669"/>
    <property type="project" value="UniProtKB-KW"/>
</dbReference>
<evidence type="ECO:0000256" key="1">
    <source>
        <dbReference type="SAM" id="Phobius"/>
    </source>
</evidence>
<organism evidence="3 4">
    <name type="scientific">Pyxidicoccus fallax</name>
    <dbReference type="NCBI Taxonomy" id="394095"/>
    <lineage>
        <taxon>Bacteria</taxon>
        <taxon>Pseudomonadati</taxon>
        <taxon>Myxococcota</taxon>
        <taxon>Myxococcia</taxon>
        <taxon>Myxococcales</taxon>
        <taxon>Cystobacterineae</taxon>
        <taxon>Myxococcaceae</taxon>
        <taxon>Pyxidicoccus</taxon>
    </lineage>
</organism>
<dbReference type="AlphaFoldDB" id="A0A848LRI1"/>
<evidence type="ECO:0000313" key="4">
    <source>
        <dbReference type="Proteomes" id="UP000518300"/>
    </source>
</evidence>
<dbReference type="PANTHER" id="PTHR35797:SF1">
    <property type="entry name" value="PROTEASE"/>
    <property type="match status" value="1"/>
</dbReference>
<dbReference type="EMBL" id="JABBJJ010000250">
    <property type="protein sequence ID" value="NMO20527.1"/>
    <property type="molecule type" value="Genomic_DNA"/>
</dbReference>
<feature type="non-terminal residue" evidence="3">
    <location>
        <position position="1"/>
    </location>
</feature>
<keyword evidence="3" id="KW-0378">Hydrolase</keyword>
<comment type="caution">
    <text evidence="3">The sequence shown here is derived from an EMBL/GenBank/DDBJ whole genome shotgun (WGS) entry which is preliminary data.</text>
</comment>